<dbReference type="Pfam" id="PF00072">
    <property type="entry name" value="Response_reg"/>
    <property type="match status" value="1"/>
</dbReference>
<proteinExistence type="predicted"/>
<feature type="modified residue" description="4-aspartylphosphate" evidence="3">
    <location>
        <position position="52"/>
    </location>
</feature>
<dbReference type="SMART" id="SM00448">
    <property type="entry name" value="REC"/>
    <property type="match status" value="1"/>
</dbReference>
<dbReference type="AlphaFoldDB" id="A0A1G1XJW7"/>
<dbReference type="InterPro" id="IPR001789">
    <property type="entry name" value="Sig_transdc_resp-reg_receiver"/>
</dbReference>
<dbReference type="Proteomes" id="UP000178570">
    <property type="component" value="Unassembled WGS sequence"/>
</dbReference>
<evidence type="ECO:0000256" key="2">
    <source>
        <dbReference type="ARBA" id="ARBA00023012"/>
    </source>
</evidence>
<dbReference type="EMBL" id="MHHY01000009">
    <property type="protein sequence ID" value="OGY40184.1"/>
    <property type="molecule type" value="Genomic_DNA"/>
</dbReference>
<comment type="caution">
    <text evidence="5">The sequence shown here is derived from an EMBL/GenBank/DDBJ whole genome shotgun (WGS) entry which is preliminary data.</text>
</comment>
<dbReference type="GO" id="GO:0000160">
    <property type="term" value="P:phosphorelay signal transduction system"/>
    <property type="evidence" value="ECO:0007669"/>
    <property type="project" value="UniProtKB-KW"/>
</dbReference>
<evidence type="ECO:0000313" key="6">
    <source>
        <dbReference type="Proteomes" id="UP000178570"/>
    </source>
</evidence>
<accession>A0A1G1XJW7</accession>
<dbReference type="InterPro" id="IPR011006">
    <property type="entry name" value="CheY-like_superfamily"/>
</dbReference>
<organism evidence="5 6">
    <name type="scientific">Candidatus Brennerbacteria bacterium RIFOXYD1_FULL_41_16</name>
    <dbReference type="NCBI Taxonomy" id="1797529"/>
    <lineage>
        <taxon>Bacteria</taxon>
        <taxon>Candidatus Brenneribacteriota</taxon>
    </lineage>
</organism>
<evidence type="ECO:0000313" key="5">
    <source>
        <dbReference type="EMBL" id="OGY40184.1"/>
    </source>
</evidence>
<reference evidence="5 6" key="1">
    <citation type="journal article" date="2016" name="Nat. Commun.">
        <title>Thousands of microbial genomes shed light on interconnected biogeochemical processes in an aquifer system.</title>
        <authorList>
            <person name="Anantharaman K."/>
            <person name="Brown C.T."/>
            <person name="Hug L.A."/>
            <person name="Sharon I."/>
            <person name="Castelle C.J."/>
            <person name="Probst A.J."/>
            <person name="Thomas B.C."/>
            <person name="Singh A."/>
            <person name="Wilkins M.J."/>
            <person name="Karaoz U."/>
            <person name="Brodie E.L."/>
            <person name="Williams K.H."/>
            <person name="Hubbard S.S."/>
            <person name="Banfield J.F."/>
        </authorList>
    </citation>
    <scope>NUCLEOTIDE SEQUENCE [LARGE SCALE GENOMIC DNA]</scope>
</reference>
<evidence type="ECO:0000256" key="1">
    <source>
        <dbReference type="ARBA" id="ARBA00022553"/>
    </source>
</evidence>
<dbReference type="PANTHER" id="PTHR44591:SF14">
    <property type="entry name" value="PROTEIN PILG"/>
    <property type="match status" value="1"/>
</dbReference>
<dbReference type="PROSITE" id="PS50110">
    <property type="entry name" value="RESPONSE_REGULATORY"/>
    <property type="match status" value="1"/>
</dbReference>
<protein>
    <recommendedName>
        <fullName evidence="4">Response regulatory domain-containing protein</fullName>
    </recommendedName>
</protein>
<dbReference type="Gene3D" id="3.40.50.2300">
    <property type="match status" value="1"/>
</dbReference>
<evidence type="ECO:0000259" key="4">
    <source>
        <dbReference type="PROSITE" id="PS50110"/>
    </source>
</evidence>
<name>A0A1G1XJW7_9BACT</name>
<dbReference type="InterPro" id="IPR050595">
    <property type="entry name" value="Bact_response_regulator"/>
</dbReference>
<dbReference type="PANTHER" id="PTHR44591">
    <property type="entry name" value="STRESS RESPONSE REGULATOR PROTEIN 1"/>
    <property type="match status" value="1"/>
</dbReference>
<dbReference type="STRING" id="1797529.A2570_02760"/>
<dbReference type="SUPFAM" id="SSF52172">
    <property type="entry name" value="CheY-like"/>
    <property type="match status" value="1"/>
</dbReference>
<gene>
    <name evidence="5" type="ORF">A2570_02760</name>
</gene>
<evidence type="ECO:0000256" key="3">
    <source>
        <dbReference type="PROSITE-ProRule" id="PRU00169"/>
    </source>
</evidence>
<keyword evidence="2" id="KW-0902">Two-component regulatory system</keyword>
<feature type="domain" description="Response regulatory" evidence="4">
    <location>
        <begin position="3"/>
        <end position="118"/>
    </location>
</feature>
<sequence>MKKVIIVEDDNAMGNVLAARIRNEGFETIHVLNGEEALSQLKQSPFDLMILDLIMPKLDGVALLEKMSQDGFKIPVIIVSNLSQDTDRSRVAKYNVIQFFSKSDITVAEIVGFVKNFLA</sequence>
<keyword evidence="1 3" id="KW-0597">Phosphoprotein</keyword>